<proteinExistence type="predicted"/>
<keyword evidence="6" id="KW-1185">Reference proteome</keyword>
<evidence type="ECO:0000313" key="5">
    <source>
        <dbReference type="EMBL" id="WXB00796.1"/>
    </source>
</evidence>
<reference evidence="5" key="1">
    <citation type="submission" date="2021-12" db="EMBL/GenBank/DDBJ databases">
        <title>Discovery of the Pendulisporaceae a myxobacterial family with distinct sporulation behavior and unique specialized metabolism.</title>
        <authorList>
            <person name="Garcia R."/>
            <person name="Popoff A."/>
            <person name="Bader C.D."/>
            <person name="Loehr J."/>
            <person name="Walesch S."/>
            <person name="Walt C."/>
            <person name="Boldt J."/>
            <person name="Bunk B."/>
            <person name="Haeckl F.J.F.P.J."/>
            <person name="Gunesch A.P."/>
            <person name="Birkelbach J."/>
            <person name="Nuebel U."/>
            <person name="Pietschmann T."/>
            <person name="Bach T."/>
            <person name="Mueller R."/>
        </authorList>
    </citation>
    <scope>NUCLEOTIDE SEQUENCE</scope>
    <source>
        <strain evidence="5">MSr11367</strain>
    </source>
</reference>
<keyword evidence="2" id="KW-0238">DNA-binding</keyword>
<dbReference type="PRINTS" id="PR00032">
    <property type="entry name" value="HTHARAC"/>
</dbReference>
<keyword evidence="3" id="KW-0804">Transcription</keyword>
<evidence type="ECO:0000256" key="3">
    <source>
        <dbReference type="ARBA" id="ARBA00023163"/>
    </source>
</evidence>
<dbReference type="InterPro" id="IPR018060">
    <property type="entry name" value="HTH_AraC"/>
</dbReference>
<sequence>MTDPAKTNTASVAYLRALFDYADTRGGAGTEALLARVEGVALDDRDARLSETTCAALFDRAASLLGDDAIGLHAGERIRPGHYGVLGYVVMNCPTLGDALAQLQRYQALVIDIGPPDLLRAGGELTVMWDPRLERPLRQLAEFNLSAMLAFARWISGRDEAPVRVDFTFPEPARLDEHRRIFRCALRFEEPVYRIVLPSRWLDAPLIRPDPEVRAAMLALAEKQLLSQVGRRAGDLDAIRDLVAKNLSAGDAALAKIAAGLGLSARTLQRKLHERGESFSAIVDEVRRELAMRHLNDHALDLNDLAFLLGFSEQSAFQRAFKRWTGEAPGSYRKRLRAGS</sequence>
<accession>A0ABZ2KTB8</accession>
<evidence type="ECO:0000256" key="2">
    <source>
        <dbReference type="ARBA" id="ARBA00023125"/>
    </source>
</evidence>
<gene>
    <name evidence="5" type="ORF">LVJ94_28225</name>
</gene>
<dbReference type="SMART" id="SM00342">
    <property type="entry name" value="HTH_ARAC"/>
    <property type="match status" value="1"/>
</dbReference>
<dbReference type="InterPro" id="IPR032687">
    <property type="entry name" value="AraC-type_N"/>
</dbReference>
<dbReference type="Proteomes" id="UP001374803">
    <property type="component" value="Chromosome"/>
</dbReference>
<feature type="domain" description="HTH araC/xylS-type" evidence="4">
    <location>
        <begin position="237"/>
        <end position="335"/>
    </location>
</feature>
<dbReference type="RefSeq" id="WP_394830398.1">
    <property type="nucleotide sequence ID" value="NZ_CP089929.1"/>
</dbReference>
<keyword evidence="1" id="KW-0805">Transcription regulation</keyword>
<evidence type="ECO:0000313" key="6">
    <source>
        <dbReference type="Proteomes" id="UP001374803"/>
    </source>
</evidence>
<name>A0ABZ2KTB8_9BACT</name>
<dbReference type="PANTHER" id="PTHR47894">
    <property type="entry name" value="HTH-TYPE TRANSCRIPTIONAL REGULATOR GADX"/>
    <property type="match status" value="1"/>
</dbReference>
<protein>
    <submittedName>
        <fullName evidence="5">AraC family transcriptional regulator</fullName>
    </submittedName>
</protein>
<dbReference type="PROSITE" id="PS01124">
    <property type="entry name" value="HTH_ARAC_FAMILY_2"/>
    <property type="match status" value="1"/>
</dbReference>
<dbReference type="EMBL" id="CP089983">
    <property type="protein sequence ID" value="WXB00796.1"/>
    <property type="molecule type" value="Genomic_DNA"/>
</dbReference>
<dbReference type="Pfam" id="PF12625">
    <property type="entry name" value="Arabinose_bd"/>
    <property type="match status" value="1"/>
</dbReference>
<dbReference type="Pfam" id="PF12833">
    <property type="entry name" value="HTH_18"/>
    <property type="match status" value="1"/>
</dbReference>
<dbReference type="Gene3D" id="1.10.10.60">
    <property type="entry name" value="Homeodomain-like"/>
    <property type="match status" value="1"/>
</dbReference>
<dbReference type="InterPro" id="IPR009057">
    <property type="entry name" value="Homeodomain-like_sf"/>
</dbReference>
<evidence type="ECO:0000259" key="4">
    <source>
        <dbReference type="PROSITE" id="PS01124"/>
    </source>
</evidence>
<evidence type="ECO:0000256" key="1">
    <source>
        <dbReference type="ARBA" id="ARBA00023015"/>
    </source>
</evidence>
<dbReference type="PANTHER" id="PTHR47894:SF1">
    <property type="entry name" value="HTH-TYPE TRANSCRIPTIONAL REGULATOR VQSM"/>
    <property type="match status" value="1"/>
</dbReference>
<organism evidence="5 6">
    <name type="scientific">Pendulispora rubella</name>
    <dbReference type="NCBI Taxonomy" id="2741070"/>
    <lineage>
        <taxon>Bacteria</taxon>
        <taxon>Pseudomonadati</taxon>
        <taxon>Myxococcota</taxon>
        <taxon>Myxococcia</taxon>
        <taxon>Myxococcales</taxon>
        <taxon>Sorangiineae</taxon>
        <taxon>Pendulisporaceae</taxon>
        <taxon>Pendulispora</taxon>
    </lineage>
</organism>
<dbReference type="SUPFAM" id="SSF46689">
    <property type="entry name" value="Homeodomain-like"/>
    <property type="match status" value="1"/>
</dbReference>
<dbReference type="InterPro" id="IPR020449">
    <property type="entry name" value="Tscrpt_reg_AraC-type_HTH"/>
</dbReference>